<dbReference type="InterPro" id="IPR014998">
    <property type="entry name" value="DUF1848"/>
</dbReference>
<accession>A0ABQ0B5I0</accession>
<dbReference type="Pfam" id="PF08902">
    <property type="entry name" value="DUF1848"/>
    <property type="match status" value="1"/>
</dbReference>
<dbReference type="EMBL" id="BAABYW010000001">
    <property type="protein sequence ID" value="GAA6406706.1"/>
    <property type="molecule type" value="Genomic_DNA"/>
</dbReference>
<evidence type="ECO:0000313" key="1">
    <source>
        <dbReference type="EMBL" id="GAA6406706.1"/>
    </source>
</evidence>
<name>A0ABQ0B5I0_9FIRM</name>
<protein>
    <submittedName>
        <fullName evidence="1">DUF1848 domain-containing protein</fullName>
    </submittedName>
</protein>
<proteinExistence type="predicted"/>
<organism evidence="1 2">
    <name type="scientific">Blautia hominis</name>
    <dbReference type="NCBI Taxonomy" id="2025493"/>
    <lineage>
        <taxon>Bacteria</taxon>
        <taxon>Bacillati</taxon>
        <taxon>Bacillota</taxon>
        <taxon>Clostridia</taxon>
        <taxon>Lachnospirales</taxon>
        <taxon>Lachnospiraceae</taxon>
        <taxon>Blautia</taxon>
    </lineage>
</organism>
<sequence length="314" mass="36418">MILSVSRRTDIPNYYSEWFFNRVKEGYLYVRNPINAHQISKIVLSPNIVDCIVFWTKNPENMLPRLDELKKYNYYFQFTLTGYGRDIEPGIPNKRKHLISVFHDLSKHIGRERVIWRYDPILINETYTIAYHLKAFKAIAEKLNGYTDKVVISFVDLYAKTKRNTENLNIICPSKGDMCKIAVEMAQIAATNHMTIESCAEHMDLQEYGVKHGTCIDKDLIQNIIGYEIVGNKDKNQREECGCFESVEVGTYNTCKNGCRYCYANYSYDRVSANICTYNVDSPLLCGVVNENDVITERKVKSLKMEQLNFLNLI</sequence>
<dbReference type="RefSeq" id="WP_390403661.1">
    <property type="nucleotide sequence ID" value="NZ_BAABYW010000001.1"/>
</dbReference>
<reference evidence="1 2" key="1">
    <citation type="submission" date="2024-04" db="EMBL/GenBank/DDBJ databases">
        <title>Defined microbial consortia suppress multidrug-resistant proinflammatory Enterobacteriaceae via ecological control.</title>
        <authorList>
            <person name="Furuichi M."/>
            <person name="Kawaguchi T."/>
            <person name="Pust M."/>
            <person name="Yasuma K."/>
            <person name="Plichta D."/>
            <person name="Hasegawa N."/>
            <person name="Ohya T."/>
            <person name="Bhattarai S."/>
            <person name="Sasajima S."/>
            <person name="Aoto Y."/>
            <person name="Tuganbaev T."/>
            <person name="Yaginuma M."/>
            <person name="Ueda M."/>
            <person name="Okahashi N."/>
            <person name="Amafuji K."/>
            <person name="Kiridooshi Y."/>
            <person name="Sugita K."/>
            <person name="Strazar M."/>
            <person name="Skelly A."/>
            <person name="Suda W."/>
            <person name="Hattori M."/>
            <person name="Nakamoto N."/>
            <person name="Caballero S."/>
            <person name="Norman J."/>
            <person name="Olle B."/>
            <person name="Tanoue T."/>
            <person name="Arita M."/>
            <person name="Bucci V."/>
            <person name="Atarashi K."/>
            <person name="Xavier R."/>
            <person name="Honda K."/>
        </authorList>
    </citation>
    <scope>NUCLEOTIDE SEQUENCE [LARGE SCALE GENOMIC DNA]</scope>
    <source>
        <strain evidence="2">k04-0078-D8-1</strain>
    </source>
</reference>
<keyword evidence="2" id="KW-1185">Reference proteome</keyword>
<gene>
    <name evidence="1" type="ORF">K040078D81_08230</name>
</gene>
<comment type="caution">
    <text evidence="1">The sequence shown here is derived from an EMBL/GenBank/DDBJ whole genome shotgun (WGS) entry which is preliminary data.</text>
</comment>
<evidence type="ECO:0000313" key="2">
    <source>
        <dbReference type="Proteomes" id="UP001600943"/>
    </source>
</evidence>
<dbReference type="Proteomes" id="UP001600943">
    <property type="component" value="Unassembled WGS sequence"/>
</dbReference>